<dbReference type="STRING" id="1121284.SAMN05660493_01526"/>
<dbReference type="RefSeq" id="WP_076783030.1">
    <property type="nucleotide sequence ID" value="NZ_FTPU01000013.1"/>
</dbReference>
<organism evidence="1 2">
    <name type="scientific">Epilithonimonas bovis DSM 19482</name>
    <dbReference type="NCBI Taxonomy" id="1121284"/>
    <lineage>
        <taxon>Bacteria</taxon>
        <taxon>Pseudomonadati</taxon>
        <taxon>Bacteroidota</taxon>
        <taxon>Flavobacteriia</taxon>
        <taxon>Flavobacteriales</taxon>
        <taxon>Weeksellaceae</taxon>
        <taxon>Chryseobacterium group</taxon>
        <taxon>Epilithonimonas</taxon>
    </lineage>
</organism>
<protein>
    <submittedName>
        <fullName evidence="1">Uncharacterized protein</fullName>
    </submittedName>
</protein>
<dbReference type="Proteomes" id="UP000187261">
    <property type="component" value="Unassembled WGS sequence"/>
</dbReference>
<dbReference type="AlphaFoldDB" id="A0A1U7PYC6"/>
<dbReference type="EMBL" id="FTPU01000013">
    <property type="protein sequence ID" value="SIT96831.1"/>
    <property type="molecule type" value="Genomic_DNA"/>
</dbReference>
<accession>A0A1U7PYC6</accession>
<name>A0A1U7PYC6_9FLAO</name>
<proteinExistence type="predicted"/>
<evidence type="ECO:0000313" key="2">
    <source>
        <dbReference type="Proteomes" id="UP000187261"/>
    </source>
</evidence>
<keyword evidence="2" id="KW-1185">Reference proteome</keyword>
<gene>
    <name evidence="1" type="ORF">SAMN05660493_01526</name>
</gene>
<sequence>MEEIVKLLEQKDFKRFDFIESLYVGVDDKLSFKNPNNTYVVIGLKNNFLNVDVFNSDWKSNEKIESDWIEYSINFSQPIDDLSFWKKFFLSFK</sequence>
<reference evidence="2" key="1">
    <citation type="submission" date="2016-10" db="EMBL/GenBank/DDBJ databases">
        <authorList>
            <person name="Varghese N."/>
            <person name="Submissions S."/>
        </authorList>
    </citation>
    <scope>NUCLEOTIDE SEQUENCE [LARGE SCALE GENOMIC DNA]</scope>
    <source>
        <strain evidence="2">DSM 19482</strain>
    </source>
</reference>
<evidence type="ECO:0000313" key="1">
    <source>
        <dbReference type="EMBL" id="SIT96831.1"/>
    </source>
</evidence>